<reference evidence="13" key="2">
    <citation type="submission" date="2023-05" db="EMBL/GenBank/DDBJ databases">
        <authorList>
            <consortium name="Lawrence Berkeley National Laboratory"/>
            <person name="Steindorff A."/>
            <person name="Hensen N."/>
            <person name="Bonometti L."/>
            <person name="Westerberg I."/>
            <person name="Brannstrom I.O."/>
            <person name="Guillou S."/>
            <person name="Cros-Aarteil S."/>
            <person name="Calhoun S."/>
            <person name="Haridas S."/>
            <person name="Kuo A."/>
            <person name="Mondo S."/>
            <person name="Pangilinan J."/>
            <person name="Riley R."/>
            <person name="Labutti K."/>
            <person name="Andreopoulos B."/>
            <person name="Lipzen A."/>
            <person name="Chen C."/>
            <person name="Yanf M."/>
            <person name="Daum C."/>
            <person name="Ng V."/>
            <person name="Clum A."/>
            <person name="Ohm R."/>
            <person name="Martin F."/>
            <person name="Silar P."/>
            <person name="Natvig D."/>
            <person name="Lalanne C."/>
            <person name="Gautier V."/>
            <person name="Ament-Velasquez S.L."/>
            <person name="Kruys A."/>
            <person name="Hutchinson M.I."/>
            <person name="Powell A.J."/>
            <person name="Barry K."/>
            <person name="Miller A.N."/>
            <person name="Grigoriev I.V."/>
            <person name="Debuchy R."/>
            <person name="Gladieux P."/>
            <person name="Thoren M.H."/>
            <person name="Johannesson H."/>
        </authorList>
    </citation>
    <scope>NUCLEOTIDE SEQUENCE</scope>
    <source>
        <strain evidence="13">PSN243</strain>
    </source>
</reference>
<dbReference type="SMART" id="SM00270">
    <property type="entry name" value="ChtBD1"/>
    <property type="match status" value="2"/>
</dbReference>
<dbReference type="EMBL" id="MU866021">
    <property type="protein sequence ID" value="KAK4442293.1"/>
    <property type="molecule type" value="Genomic_DNA"/>
</dbReference>
<dbReference type="InterPro" id="IPR002509">
    <property type="entry name" value="NODB_dom"/>
</dbReference>
<name>A0AAV9FYL2_9PEZI</name>
<dbReference type="InterPro" id="IPR036861">
    <property type="entry name" value="Endochitinase-like_sf"/>
</dbReference>
<keyword evidence="5" id="KW-0378">Hydrolase</keyword>
<dbReference type="GO" id="GO:0005975">
    <property type="term" value="P:carbohydrate metabolic process"/>
    <property type="evidence" value="ECO:0007669"/>
    <property type="project" value="InterPro"/>
</dbReference>
<protein>
    <recommendedName>
        <fullName evidence="15">Carbohydrate Esterase Family 4</fullName>
    </recommendedName>
</protein>
<feature type="compositionally biased region" description="Gly residues" evidence="9">
    <location>
        <begin position="337"/>
        <end position="358"/>
    </location>
</feature>
<evidence type="ECO:0000256" key="1">
    <source>
        <dbReference type="ARBA" id="ARBA00001941"/>
    </source>
</evidence>
<evidence type="ECO:0000256" key="6">
    <source>
        <dbReference type="ARBA" id="ARBA00023277"/>
    </source>
</evidence>
<keyword evidence="8" id="KW-1015">Disulfide bond</keyword>
<comment type="caution">
    <text evidence="8">Lacks conserved residue(s) required for the propagation of feature annotation.</text>
</comment>
<dbReference type="Pfam" id="PF01522">
    <property type="entry name" value="Polysacc_deac_1"/>
    <property type="match status" value="1"/>
</dbReference>
<dbReference type="PANTHER" id="PTHR46471">
    <property type="entry name" value="CHITIN DEACETYLASE"/>
    <property type="match status" value="1"/>
</dbReference>
<feature type="domain" description="NodB homology" evidence="12">
    <location>
        <begin position="122"/>
        <end position="312"/>
    </location>
</feature>
<comment type="cofactor">
    <cofactor evidence="1">
        <name>Co(2+)</name>
        <dbReference type="ChEBI" id="CHEBI:48828"/>
    </cofactor>
</comment>
<comment type="caution">
    <text evidence="13">The sequence shown here is derived from an EMBL/GenBank/DDBJ whole genome shotgun (WGS) entry which is preliminary data.</text>
</comment>
<dbReference type="InterPro" id="IPR011330">
    <property type="entry name" value="Glyco_hydro/deAcase_b/a-brl"/>
</dbReference>
<evidence type="ECO:0000256" key="9">
    <source>
        <dbReference type="SAM" id="MobiDB-lite"/>
    </source>
</evidence>
<dbReference type="InterPro" id="IPR001002">
    <property type="entry name" value="Chitin-bd_1"/>
</dbReference>
<dbReference type="SUPFAM" id="SSF57016">
    <property type="entry name" value="Plant lectins/antimicrobial peptides"/>
    <property type="match status" value="2"/>
</dbReference>
<evidence type="ECO:0000256" key="5">
    <source>
        <dbReference type="ARBA" id="ARBA00022801"/>
    </source>
</evidence>
<evidence type="ECO:0000259" key="12">
    <source>
        <dbReference type="PROSITE" id="PS51677"/>
    </source>
</evidence>
<feature type="disulfide bond" evidence="8">
    <location>
        <begin position="389"/>
        <end position="403"/>
    </location>
</feature>
<dbReference type="Gene3D" id="3.20.20.370">
    <property type="entry name" value="Glycoside hydrolase/deacetylase"/>
    <property type="match status" value="1"/>
</dbReference>
<keyword evidence="7" id="KW-0170">Cobalt</keyword>
<feature type="disulfide bond" evidence="8">
    <location>
        <begin position="61"/>
        <end position="75"/>
    </location>
</feature>
<dbReference type="Pfam" id="PF00187">
    <property type="entry name" value="Chitin_bind_1"/>
    <property type="match status" value="2"/>
</dbReference>
<feature type="disulfide bond" evidence="8">
    <location>
        <begin position="56"/>
        <end position="68"/>
    </location>
</feature>
<dbReference type="Proteomes" id="UP001321760">
    <property type="component" value="Unassembled WGS sequence"/>
</dbReference>
<feature type="chain" id="PRO_5043754126" description="Carbohydrate Esterase Family 4" evidence="10">
    <location>
        <begin position="23"/>
        <end position="415"/>
    </location>
</feature>
<dbReference type="AlphaFoldDB" id="A0AAV9FYL2"/>
<evidence type="ECO:0000313" key="13">
    <source>
        <dbReference type="EMBL" id="KAK4442293.1"/>
    </source>
</evidence>
<dbReference type="CDD" id="cd11618">
    <property type="entry name" value="ChtBD1_1"/>
    <property type="match status" value="2"/>
</dbReference>
<evidence type="ECO:0000256" key="2">
    <source>
        <dbReference type="ARBA" id="ARBA00022669"/>
    </source>
</evidence>
<reference evidence="13" key="1">
    <citation type="journal article" date="2023" name="Mol. Phylogenet. Evol.">
        <title>Genome-scale phylogeny and comparative genomics of the fungal order Sordariales.</title>
        <authorList>
            <person name="Hensen N."/>
            <person name="Bonometti L."/>
            <person name="Westerberg I."/>
            <person name="Brannstrom I.O."/>
            <person name="Guillou S."/>
            <person name="Cros-Aarteil S."/>
            <person name="Calhoun S."/>
            <person name="Haridas S."/>
            <person name="Kuo A."/>
            <person name="Mondo S."/>
            <person name="Pangilinan J."/>
            <person name="Riley R."/>
            <person name="LaButti K."/>
            <person name="Andreopoulos B."/>
            <person name="Lipzen A."/>
            <person name="Chen C."/>
            <person name="Yan M."/>
            <person name="Daum C."/>
            <person name="Ng V."/>
            <person name="Clum A."/>
            <person name="Steindorff A."/>
            <person name="Ohm R.A."/>
            <person name="Martin F."/>
            <person name="Silar P."/>
            <person name="Natvig D.O."/>
            <person name="Lalanne C."/>
            <person name="Gautier V."/>
            <person name="Ament-Velasquez S.L."/>
            <person name="Kruys A."/>
            <person name="Hutchinson M.I."/>
            <person name="Powell A.J."/>
            <person name="Barry K."/>
            <person name="Miller A.N."/>
            <person name="Grigoriev I.V."/>
            <person name="Debuchy R."/>
            <person name="Gladieux P."/>
            <person name="Hiltunen Thoren M."/>
            <person name="Johannesson H."/>
        </authorList>
    </citation>
    <scope>NUCLEOTIDE SEQUENCE</scope>
    <source>
        <strain evidence="13">PSN243</strain>
    </source>
</reference>
<dbReference type="GO" id="GO:0008061">
    <property type="term" value="F:chitin binding"/>
    <property type="evidence" value="ECO:0007669"/>
    <property type="project" value="UniProtKB-UniRule"/>
</dbReference>
<accession>A0AAV9FYL2</accession>
<dbReference type="PANTHER" id="PTHR46471:SF2">
    <property type="entry name" value="CHITIN DEACETYLASE-RELATED"/>
    <property type="match status" value="1"/>
</dbReference>
<evidence type="ECO:0000313" key="14">
    <source>
        <dbReference type="Proteomes" id="UP001321760"/>
    </source>
</evidence>
<dbReference type="CDD" id="cd10951">
    <property type="entry name" value="CE4_ClCDA_like"/>
    <property type="match status" value="1"/>
</dbReference>
<evidence type="ECO:0000259" key="11">
    <source>
        <dbReference type="PROSITE" id="PS50941"/>
    </source>
</evidence>
<dbReference type="PROSITE" id="PS51677">
    <property type="entry name" value="NODB"/>
    <property type="match status" value="1"/>
</dbReference>
<feature type="signal peptide" evidence="10">
    <location>
        <begin position="1"/>
        <end position="22"/>
    </location>
</feature>
<dbReference type="GO" id="GO:0046872">
    <property type="term" value="F:metal ion binding"/>
    <property type="evidence" value="ECO:0007669"/>
    <property type="project" value="UniProtKB-KW"/>
</dbReference>
<keyword evidence="14" id="KW-1185">Reference proteome</keyword>
<evidence type="ECO:0000256" key="7">
    <source>
        <dbReference type="ARBA" id="ARBA00023285"/>
    </source>
</evidence>
<dbReference type="GO" id="GO:0016810">
    <property type="term" value="F:hydrolase activity, acting on carbon-nitrogen (but not peptide) bonds"/>
    <property type="evidence" value="ECO:0007669"/>
    <property type="project" value="InterPro"/>
</dbReference>
<evidence type="ECO:0008006" key="15">
    <source>
        <dbReference type="Google" id="ProtNLM"/>
    </source>
</evidence>
<feature type="region of interest" description="Disordered" evidence="9">
    <location>
        <begin position="329"/>
        <end position="369"/>
    </location>
</feature>
<feature type="domain" description="Chitin-binding type-1" evidence="11">
    <location>
        <begin position="369"/>
        <end position="415"/>
    </location>
</feature>
<dbReference type="PROSITE" id="PS50941">
    <property type="entry name" value="CHIT_BIND_I_2"/>
    <property type="match status" value="2"/>
</dbReference>
<gene>
    <name evidence="13" type="ORF">QBC34DRAFT_313376</name>
</gene>
<feature type="domain" description="Chitin-binding type-1" evidence="11">
    <location>
        <begin position="46"/>
        <end position="88"/>
    </location>
</feature>
<keyword evidence="2 8" id="KW-0147">Chitin-binding</keyword>
<sequence length="415" mass="43377">MHSILGLPLAATLLSLAGSVVAHGAHDAHAPLASRHHSRDINLQKRQACGPDSGSCSSGECCSQYGWCGSSVDHCGTGCKPQFGSCTSHGGGGNGGGILDVPRPKLGSVPYGVHVTTCTVPGTIALTFDDGPYLYTSQLLDTLAKYDDVNVTFFINGHNWANTALGPYPAILRRMMADGHQIGSHTDNHLDLNAIDSAARKQQMAGVEEITRDILGTIPTYMRPPFGRCNAACQEDMSALGYHVIMWNVDTLDYDNNTPDTVQKSVRIFDAEVAPNATGRYIALEHDVHQTTVDVLAEATIKTALARGYRLVTAGDCLGDPAGNWYRDAKTGEAVDGDGGGGNPGGENPGGGEPGGGEPVEPELPPTPNGECGSNNGGYTCLGSWAGDCCSPWGWCGRSEGHCGAGCQAKFGKCD</sequence>
<keyword evidence="3" id="KW-0479">Metal-binding</keyword>
<evidence type="ECO:0000256" key="4">
    <source>
        <dbReference type="ARBA" id="ARBA00022729"/>
    </source>
</evidence>
<proteinExistence type="predicted"/>
<dbReference type="SUPFAM" id="SSF88713">
    <property type="entry name" value="Glycoside hydrolase/deacetylase"/>
    <property type="match status" value="1"/>
</dbReference>
<keyword evidence="6" id="KW-0119">Carbohydrate metabolism</keyword>
<evidence type="ECO:0000256" key="10">
    <source>
        <dbReference type="SAM" id="SignalP"/>
    </source>
</evidence>
<evidence type="ECO:0000256" key="8">
    <source>
        <dbReference type="PROSITE-ProRule" id="PRU00261"/>
    </source>
</evidence>
<evidence type="ECO:0000256" key="3">
    <source>
        <dbReference type="ARBA" id="ARBA00022723"/>
    </source>
</evidence>
<dbReference type="Gene3D" id="3.30.60.10">
    <property type="entry name" value="Endochitinase-like"/>
    <property type="match status" value="2"/>
</dbReference>
<keyword evidence="4 10" id="KW-0732">Signal</keyword>
<organism evidence="13 14">
    <name type="scientific">Podospora aff. communis PSN243</name>
    <dbReference type="NCBI Taxonomy" id="3040156"/>
    <lineage>
        <taxon>Eukaryota</taxon>
        <taxon>Fungi</taxon>
        <taxon>Dikarya</taxon>
        <taxon>Ascomycota</taxon>
        <taxon>Pezizomycotina</taxon>
        <taxon>Sordariomycetes</taxon>
        <taxon>Sordariomycetidae</taxon>
        <taxon>Sordariales</taxon>
        <taxon>Podosporaceae</taxon>
        <taxon>Podospora</taxon>
    </lineage>
</organism>